<evidence type="ECO:0000313" key="3">
    <source>
        <dbReference type="EMBL" id="MBB6037765.1"/>
    </source>
</evidence>
<dbReference type="InterPro" id="IPR010982">
    <property type="entry name" value="Lambda_DNA-bd_dom_sf"/>
</dbReference>
<proteinExistence type="predicted"/>
<sequence length="774" mass="85137">MERSPATELAARLRRVWDLSGRSLRALATDAALSSSSLSRYVAGRTVPPWEAVVALCRVVKRDPRPLRPLWEEARRSASTVAPPQRPAARSPRNDLPSDVTDFTGRAGEVERVLRHVAESKAVVVDGMAGVGKTSLAVHAAHRLAREFPGGRLYIDLHGFTPGFEPVDPAEALRTLLIALDVSTRAIPDGIERLAARWRDELARRRVLCVLDNAEDADQVRPLLPGAGDSAVIVTSRRRFVALAHIPPVSLDILDGDTAKDLFRRAGGPDARYEREPEAVAEVVRLCGNLPLAIRVAAARLRHRPGWTLAVLTDRLRRQTDDFDTACGMSLRQTDPLHRKVFRRLALIPGADFDSAVAAAAVGLSVDDTTEILEDLVDIHLLDEPDADRFHMHDLVRGFAARTVEAEESGTERRRVEQRVLDHQLARAEAAFRLFPWLTLPGPVEEGPFADRDAALAWYDREHANVLATFRRAEAIGDDTFVARVPGLLRPYFGRRGGWGEEVRVLESATAAARRLGDTRLLAEVRLGLGNARYAAGNTTEALREYADAAELLADGRHQDVAAILDLRRGYLHDNLGDPVTARAFLDRSAELFKQAGDQPGGLAFALAFAAWTCYQDGDLAESARLAEESMAVFDHGLAYRTALVTYGAAIAPTEPARSLEFLRRAYALAEADDHPYDVAWALNYLAVALRYAGRHDEAMESHREAMALLEELNEQQTAVHFLNDFGATCRAAGLADEALELHRRALELAVEMRFGRQEELARRGIEAAQAMAA</sequence>
<name>A0A841FNU1_9ACTN</name>
<dbReference type="GO" id="GO:0043531">
    <property type="term" value="F:ADP binding"/>
    <property type="evidence" value="ECO:0007669"/>
    <property type="project" value="InterPro"/>
</dbReference>
<feature type="region of interest" description="Disordered" evidence="1">
    <location>
        <begin position="75"/>
        <end position="100"/>
    </location>
</feature>
<dbReference type="PANTHER" id="PTHR47691:SF3">
    <property type="entry name" value="HTH-TYPE TRANSCRIPTIONAL REGULATOR RV0890C-RELATED"/>
    <property type="match status" value="1"/>
</dbReference>
<feature type="domain" description="NB-ARC" evidence="2">
    <location>
        <begin position="110"/>
        <end position="267"/>
    </location>
</feature>
<protein>
    <submittedName>
        <fullName evidence="3">Tetratricopeptide (TPR) repeat protein</fullName>
    </submittedName>
</protein>
<dbReference type="EMBL" id="JACHGT010000013">
    <property type="protein sequence ID" value="MBB6037765.1"/>
    <property type="molecule type" value="Genomic_DNA"/>
</dbReference>
<evidence type="ECO:0000259" key="2">
    <source>
        <dbReference type="Pfam" id="PF00931"/>
    </source>
</evidence>
<dbReference type="RefSeq" id="WP_184790571.1">
    <property type="nucleotide sequence ID" value="NZ_BONT01000054.1"/>
</dbReference>
<dbReference type="InterPro" id="IPR002182">
    <property type="entry name" value="NB-ARC"/>
</dbReference>
<comment type="caution">
    <text evidence="3">The sequence shown here is derived from an EMBL/GenBank/DDBJ whole genome shotgun (WGS) entry which is preliminary data.</text>
</comment>
<dbReference type="SUPFAM" id="SSF47413">
    <property type="entry name" value="lambda repressor-like DNA-binding domains"/>
    <property type="match status" value="1"/>
</dbReference>
<keyword evidence="4" id="KW-1185">Reference proteome</keyword>
<dbReference type="Proteomes" id="UP000548476">
    <property type="component" value="Unassembled WGS sequence"/>
</dbReference>
<reference evidence="3 4" key="1">
    <citation type="submission" date="2020-08" db="EMBL/GenBank/DDBJ databases">
        <title>Genomic Encyclopedia of Type Strains, Phase IV (KMG-IV): sequencing the most valuable type-strain genomes for metagenomic binning, comparative biology and taxonomic classification.</title>
        <authorList>
            <person name="Goeker M."/>
        </authorList>
    </citation>
    <scope>NUCLEOTIDE SEQUENCE [LARGE SCALE GENOMIC DNA]</scope>
    <source>
        <strain evidence="3 4">YIM 65646</strain>
    </source>
</reference>
<dbReference type="Gene3D" id="3.40.50.300">
    <property type="entry name" value="P-loop containing nucleotide triphosphate hydrolases"/>
    <property type="match status" value="1"/>
</dbReference>
<dbReference type="PANTHER" id="PTHR47691">
    <property type="entry name" value="REGULATOR-RELATED"/>
    <property type="match status" value="1"/>
</dbReference>
<evidence type="ECO:0000313" key="4">
    <source>
        <dbReference type="Proteomes" id="UP000548476"/>
    </source>
</evidence>
<organism evidence="3 4">
    <name type="scientific">Phytomonospora endophytica</name>
    <dbReference type="NCBI Taxonomy" id="714109"/>
    <lineage>
        <taxon>Bacteria</taxon>
        <taxon>Bacillati</taxon>
        <taxon>Actinomycetota</taxon>
        <taxon>Actinomycetes</taxon>
        <taxon>Micromonosporales</taxon>
        <taxon>Micromonosporaceae</taxon>
        <taxon>Phytomonospora</taxon>
    </lineage>
</organism>
<dbReference type="AlphaFoldDB" id="A0A841FNU1"/>
<evidence type="ECO:0000256" key="1">
    <source>
        <dbReference type="SAM" id="MobiDB-lite"/>
    </source>
</evidence>
<dbReference type="Pfam" id="PF00931">
    <property type="entry name" value="NB-ARC"/>
    <property type="match status" value="1"/>
</dbReference>
<gene>
    <name evidence="3" type="ORF">HNR73_005643</name>
</gene>
<dbReference type="InterPro" id="IPR027417">
    <property type="entry name" value="P-loop_NTPase"/>
</dbReference>
<dbReference type="Pfam" id="PF13560">
    <property type="entry name" value="HTH_31"/>
    <property type="match status" value="1"/>
</dbReference>
<dbReference type="InterPro" id="IPR019734">
    <property type="entry name" value="TPR_rpt"/>
</dbReference>
<dbReference type="SUPFAM" id="SSF48452">
    <property type="entry name" value="TPR-like"/>
    <property type="match status" value="2"/>
</dbReference>
<accession>A0A841FNU1</accession>
<dbReference type="PRINTS" id="PR00364">
    <property type="entry name" value="DISEASERSIST"/>
</dbReference>
<dbReference type="GO" id="GO:0003677">
    <property type="term" value="F:DNA binding"/>
    <property type="evidence" value="ECO:0007669"/>
    <property type="project" value="InterPro"/>
</dbReference>
<dbReference type="Gene3D" id="1.25.40.10">
    <property type="entry name" value="Tetratricopeptide repeat domain"/>
    <property type="match status" value="2"/>
</dbReference>
<dbReference type="InterPro" id="IPR011990">
    <property type="entry name" value="TPR-like_helical_dom_sf"/>
</dbReference>
<dbReference type="SMART" id="SM00028">
    <property type="entry name" value="TPR"/>
    <property type="match status" value="4"/>
</dbReference>
<dbReference type="SUPFAM" id="SSF52540">
    <property type="entry name" value="P-loop containing nucleoside triphosphate hydrolases"/>
    <property type="match status" value="1"/>
</dbReference>